<dbReference type="PROSITE" id="PS51449">
    <property type="entry name" value="MTTASE_N"/>
    <property type="match status" value="1"/>
</dbReference>
<dbReference type="InterPro" id="IPR006638">
    <property type="entry name" value="Elp3/MiaA/NifB-like_rSAM"/>
</dbReference>
<dbReference type="SUPFAM" id="SSF102114">
    <property type="entry name" value="Radical SAM enzymes"/>
    <property type="match status" value="1"/>
</dbReference>
<dbReference type="EMBL" id="MKVH01000019">
    <property type="protein sequence ID" value="OJX58248.1"/>
    <property type="molecule type" value="Genomic_DNA"/>
</dbReference>
<feature type="domain" description="MTTase N-terminal" evidence="15">
    <location>
        <begin position="26"/>
        <end position="141"/>
    </location>
</feature>
<evidence type="ECO:0000259" key="14">
    <source>
        <dbReference type="PROSITE" id="PS50926"/>
    </source>
</evidence>
<evidence type="ECO:0000259" key="16">
    <source>
        <dbReference type="PROSITE" id="PS51918"/>
    </source>
</evidence>
<dbReference type="Pfam" id="PF01938">
    <property type="entry name" value="TRAM"/>
    <property type="match status" value="1"/>
</dbReference>
<dbReference type="PROSITE" id="PS50926">
    <property type="entry name" value="TRAM"/>
    <property type="match status" value="1"/>
</dbReference>
<evidence type="ECO:0000256" key="11">
    <source>
        <dbReference type="ARBA" id="ARBA00080698"/>
    </source>
</evidence>
<dbReference type="PROSITE" id="PS01278">
    <property type="entry name" value="MTTASE_RADICAL"/>
    <property type="match status" value="1"/>
</dbReference>
<reference evidence="17 18" key="1">
    <citation type="submission" date="2016-09" db="EMBL/GenBank/DDBJ databases">
        <title>Genome-resolved meta-omics ties microbial dynamics to process performance in biotechnology for thiocyanate degradation.</title>
        <authorList>
            <person name="Kantor R.S."/>
            <person name="Huddy R.J."/>
            <person name="Iyer R."/>
            <person name="Thomas B.C."/>
            <person name="Brown C.T."/>
            <person name="Anantharaman K."/>
            <person name="Tringe S."/>
            <person name="Hettich R.L."/>
            <person name="Harrison S.T."/>
            <person name="Banfield J.F."/>
        </authorList>
    </citation>
    <scope>NUCLEOTIDE SEQUENCE [LARGE SCALE GENOMIC DNA]</scope>
    <source>
        <strain evidence="17">59-99</strain>
    </source>
</reference>
<dbReference type="PANTHER" id="PTHR43020">
    <property type="entry name" value="CDK5 REGULATORY SUBUNIT-ASSOCIATED PROTEIN 1"/>
    <property type="match status" value="1"/>
</dbReference>
<dbReference type="GO" id="GO:0051539">
    <property type="term" value="F:4 iron, 4 sulfur cluster binding"/>
    <property type="evidence" value="ECO:0007669"/>
    <property type="project" value="UniProtKB-UniRule"/>
</dbReference>
<evidence type="ECO:0000256" key="5">
    <source>
        <dbReference type="ARBA" id="ARBA00022691"/>
    </source>
</evidence>
<evidence type="ECO:0000256" key="6">
    <source>
        <dbReference type="ARBA" id="ARBA00022723"/>
    </source>
</evidence>
<dbReference type="InterPro" id="IPR058240">
    <property type="entry name" value="rSAM_sf"/>
</dbReference>
<dbReference type="HAMAP" id="MF_01864">
    <property type="entry name" value="tRNA_metthiotr_MiaB"/>
    <property type="match status" value="1"/>
</dbReference>
<evidence type="ECO:0000256" key="3">
    <source>
        <dbReference type="ARBA" id="ARBA00022490"/>
    </source>
</evidence>
<keyword evidence="7 13" id="KW-0408">Iron</keyword>
<evidence type="ECO:0000256" key="13">
    <source>
        <dbReference type="HAMAP-Rule" id="MF_01864"/>
    </source>
</evidence>
<evidence type="ECO:0000256" key="9">
    <source>
        <dbReference type="ARBA" id="ARBA00033765"/>
    </source>
</evidence>
<keyword evidence="8 13" id="KW-0411">Iron-sulfur</keyword>
<dbReference type="AlphaFoldDB" id="A0A1M3L089"/>
<dbReference type="GO" id="GO:0046872">
    <property type="term" value="F:metal ion binding"/>
    <property type="evidence" value="ECO:0007669"/>
    <property type="project" value="UniProtKB-KW"/>
</dbReference>
<dbReference type="FunFam" id="3.80.30.20:FF:000001">
    <property type="entry name" value="tRNA-2-methylthio-N(6)-dimethylallyladenosine synthase 2"/>
    <property type="match status" value="1"/>
</dbReference>
<dbReference type="Gene3D" id="3.80.30.20">
    <property type="entry name" value="tm_1862 like domain"/>
    <property type="match status" value="1"/>
</dbReference>
<evidence type="ECO:0000259" key="15">
    <source>
        <dbReference type="PROSITE" id="PS51449"/>
    </source>
</evidence>
<dbReference type="SFLD" id="SFLDS00029">
    <property type="entry name" value="Radical_SAM"/>
    <property type="match status" value="1"/>
</dbReference>
<dbReference type="Gene3D" id="3.40.50.12160">
    <property type="entry name" value="Methylthiotransferase, N-terminal domain"/>
    <property type="match status" value="1"/>
</dbReference>
<dbReference type="InterPro" id="IPR013848">
    <property type="entry name" value="Methylthiotransferase_N"/>
</dbReference>
<keyword evidence="3 13" id="KW-0963">Cytoplasm</keyword>
<keyword evidence="6 13" id="KW-0479">Metal-binding</keyword>
<dbReference type="InterPro" id="IPR007197">
    <property type="entry name" value="rSAM"/>
</dbReference>
<dbReference type="InterPro" id="IPR038135">
    <property type="entry name" value="Methylthiotransferase_N_sf"/>
</dbReference>
<sequence>MSTTFDLPVLDDVRLPASDPSSSNGRKVYVETYGCQMNASDSEIVMGVLRGSGYENTDKPDDADVILLNTCAIRDNAERKIHERLNTLKYFKKQNRELVVGVLGCMAERLRGQLLEKELVDIVVGPDEYRRVPELVDTASSGNKGIAVKLSRVETYDDVVPLRTEGISAWVSIMRGCDKFCTFCVVPFTRGRERSRALASVVDELRQLGDDGFREVTLLGQNVNSYRDETSGHDFADLLAACAQAVPDVRIRYTTSHPQDMSDKLIETMAAHDNICKYIHLPVQSGSNRVLELMNRTYTVEHYMERIRKIRELMPHCALSTDIIVGFCTETEDDHERTMQLMREVGYDGAYMFAYSPRENTKAWKMGDDVPHDVKNRRLTDIIDQQNQIAHDINQRAAGTTVRVLVEGPSKRDAADWCGRTDTNKMVVFRHEDQRGYIIGDTVDVVIERGNAATLFGVLA</sequence>
<dbReference type="SFLD" id="SFLDG01082">
    <property type="entry name" value="B12-binding_domain_containing"/>
    <property type="match status" value="1"/>
</dbReference>
<dbReference type="SFLD" id="SFLDG01061">
    <property type="entry name" value="methylthiotransferase"/>
    <property type="match status" value="1"/>
</dbReference>
<comment type="similarity">
    <text evidence="13">Belongs to the methylthiotransferase family. MiaB subfamily.</text>
</comment>
<evidence type="ECO:0000256" key="2">
    <source>
        <dbReference type="ARBA" id="ARBA00022485"/>
    </source>
</evidence>
<comment type="function">
    <text evidence="1 13">Catalyzes the methylthiolation of N6-(dimethylallyl)adenosine (i(6)A), leading to the formation of 2-methylthio-N6-(dimethylallyl)adenosine (ms(2)i(6)A) at position 37 in tRNAs that read codons beginning with uridine.</text>
</comment>
<accession>A0A1M3L089</accession>
<dbReference type="FunFam" id="3.40.50.12160:FF:000003">
    <property type="entry name" value="CDK5 regulatory subunit-associated protein 1"/>
    <property type="match status" value="1"/>
</dbReference>
<evidence type="ECO:0000256" key="12">
    <source>
        <dbReference type="ARBA" id="ARBA00081141"/>
    </source>
</evidence>
<dbReference type="SMART" id="SM00729">
    <property type="entry name" value="Elp3"/>
    <property type="match status" value="1"/>
</dbReference>
<dbReference type="GO" id="GO:0035597">
    <property type="term" value="F:tRNA-2-methylthio-N(6)-dimethylallyladenosine(37) synthase activity"/>
    <property type="evidence" value="ECO:0007669"/>
    <property type="project" value="UniProtKB-EC"/>
</dbReference>
<dbReference type="PROSITE" id="PS51918">
    <property type="entry name" value="RADICAL_SAM"/>
    <property type="match status" value="1"/>
</dbReference>
<feature type="binding site" evidence="13">
    <location>
        <position position="177"/>
    </location>
    <ligand>
        <name>[4Fe-4S] cluster</name>
        <dbReference type="ChEBI" id="CHEBI:49883"/>
        <label>2</label>
        <note>4Fe-4S-S-AdoMet</note>
    </ligand>
</feature>
<evidence type="ECO:0000256" key="4">
    <source>
        <dbReference type="ARBA" id="ARBA00022679"/>
    </source>
</evidence>
<proteinExistence type="inferred from homology"/>
<feature type="domain" description="Radical SAM core" evidence="16">
    <location>
        <begin position="163"/>
        <end position="392"/>
    </location>
</feature>
<comment type="caution">
    <text evidence="17">The sequence shown here is derived from an EMBL/GenBank/DDBJ whole genome shotgun (WGS) entry which is preliminary data.</text>
</comment>
<evidence type="ECO:0000313" key="17">
    <source>
        <dbReference type="EMBL" id="OJX58248.1"/>
    </source>
</evidence>
<dbReference type="Proteomes" id="UP000184233">
    <property type="component" value="Unassembled WGS sequence"/>
</dbReference>
<dbReference type="InterPro" id="IPR005839">
    <property type="entry name" value="Methylthiotransferase"/>
</dbReference>
<keyword evidence="2 13" id="KW-0004">4Fe-4S</keyword>
<dbReference type="SFLD" id="SFLDF00273">
    <property type="entry name" value="(dimethylallyl)adenosine_tRNA"/>
    <property type="match status" value="1"/>
</dbReference>
<dbReference type="SFLD" id="SFLDF00413">
    <property type="entry name" value="CDK5RAP1"/>
    <property type="match status" value="1"/>
</dbReference>
<comment type="catalytic activity">
    <reaction evidence="13">
        <text>N(6)-dimethylallyladenosine(37) in tRNA + (sulfur carrier)-SH + AH2 + 2 S-adenosyl-L-methionine = 2-methylsulfanyl-N(6)-dimethylallyladenosine(37) in tRNA + (sulfur carrier)-H + 5'-deoxyadenosine + L-methionine + A + S-adenosyl-L-homocysteine + 2 H(+)</text>
        <dbReference type="Rhea" id="RHEA:37067"/>
        <dbReference type="Rhea" id="RHEA-COMP:10375"/>
        <dbReference type="Rhea" id="RHEA-COMP:10376"/>
        <dbReference type="Rhea" id="RHEA-COMP:14737"/>
        <dbReference type="Rhea" id="RHEA-COMP:14739"/>
        <dbReference type="ChEBI" id="CHEBI:13193"/>
        <dbReference type="ChEBI" id="CHEBI:15378"/>
        <dbReference type="ChEBI" id="CHEBI:17319"/>
        <dbReference type="ChEBI" id="CHEBI:17499"/>
        <dbReference type="ChEBI" id="CHEBI:29917"/>
        <dbReference type="ChEBI" id="CHEBI:57844"/>
        <dbReference type="ChEBI" id="CHEBI:57856"/>
        <dbReference type="ChEBI" id="CHEBI:59789"/>
        <dbReference type="ChEBI" id="CHEBI:64428"/>
        <dbReference type="ChEBI" id="CHEBI:74415"/>
        <dbReference type="ChEBI" id="CHEBI:74417"/>
        <dbReference type="EC" id="2.8.4.3"/>
    </reaction>
</comment>
<keyword evidence="13" id="KW-0819">tRNA processing</keyword>
<protein>
    <recommendedName>
        <fullName evidence="10 13">tRNA-2-methylthio-N(6)-dimethylallyladenosine synthase</fullName>
        <ecNumber evidence="9 13">2.8.4.3</ecNumber>
    </recommendedName>
    <alternativeName>
        <fullName evidence="12 13">(Dimethylallyl)adenosine tRNA methylthiotransferase MiaB</fullName>
    </alternativeName>
    <alternativeName>
        <fullName evidence="11 13">tRNA-i(6)A37 methylthiotransferase</fullName>
    </alternativeName>
</protein>
<evidence type="ECO:0000256" key="1">
    <source>
        <dbReference type="ARBA" id="ARBA00003234"/>
    </source>
</evidence>
<feature type="domain" description="TRAM" evidence="14">
    <location>
        <begin position="395"/>
        <end position="460"/>
    </location>
</feature>
<dbReference type="STRING" id="1895771.BGO89_03185"/>
<dbReference type="Pfam" id="PF00919">
    <property type="entry name" value="UPF0004"/>
    <property type="match status" value="1"/>
</dbReference>
<feature type="binding site" evidence="13">
    <location>
        <position position="35"/>
    </location>
    <ligand>
        <name>[4Fe-4S] cluster</name>
        <dbReference type="ChEBI" id="CHEBI:49883"/>
        <label>1</label>
    </ligand>
</feature>
<feature type="binding site" evidence="13">
    <location>
        <position position="105"/>
    </location>
    <ligand>
        <name>[4Fe-4S] cluster</name>
        <dbReference type="ChEBI" id="CHEBI:49883"/>
        <label>1</label>
    </ligand>
</feature>
<feature type="binding site" evidence="13">
    <location>
        <position position="181"/>
    </location>
    <ligand>
        <name>[4Fe-4S] cluster</name>
        <dbReference type="ChEBI" id="CHEBI:49883"/>
        <label>2</label>
        <note>4Fe-4S-S-AdoMet</note>
    </ligand>
</feature>
<keyword evidence="5 13" id="KW-0949">S-adenosyl-L-methionine</keyword>
<evidence type="ECO:0000256" key="7">
    <source>
        <dbReference type="ARBA" id="ARBA00023004"/>
    </source>
</evidence>
<comment type="subcellular location">
    <subcellularLocation>
        <location evidence="13">Cytoplasm</location>
    </subcellularLocation>
</comment>
<comment type="cofactor">
    <cofactor evidence="13">
        <name>[4Fe-4S] cluster</name>
        <dbReference type="ChEBI" id="CHEBI:49883"/>
    </cofactor>
    <text evidence="13">Binds 2 [4Fe-4S] clusters. One cluster is coordinated with 3 cysteines and an exchangeable S-adenosyl-L-methionine.</text>
</comment>
<organism evidence="17 18">
    <name type="scientific">Candidatus Kapaibacterium thiocyanatum</name>
    <dbReference type="NCBI Taxonomy" id="1895771"/>
    <lineage>
        <taxon>Bacteria</taxon>
        <taxon>Pseudomonadati</taxon>
        <taxon>Candidatus Kapaibacteriota</taxon>
        <taxon>Candidatus Kapaibacteriia</taxon>
        <taxon>Candidatus Kapaibacteriales</taxon>
        <taxon>Candidatus Kapaibacteriaceae</taxon>
        <taxon>Candidatus Kapaibacterium</taxon>
    </lineage>
</organism>
<feature type="binding site" evidence="13">
    <location>
        <position position="184"/>
    </location>
    <ligand>
        <name>[4Fe-4S] cluster</name>
        <dbReference type="ChEBI" id="CHEBI:49883"/>
        <label>2</label>
        <note>4Fe-4S-S-AdoMet</note>
    </ligand>
</feature>
<evidence type="ECO:0000256" key="10">
    <source>
        <dbReference type="ARBA" id="ARBA00068570"/>
    </source>
</evidence>
<dbReference type="PANTHER" id="PTHR43020:SF2">
    <property type="entry name" value="MITOCHONDRIAL TRNA METHYLTHIOTRANSFERASE CDK5RAP1"/>
    <property type="match status" value="1"/>
</dbReference>
<feature type="binding site" evidence="13">
    <location>
        <position position="71"/>
    </location>
    <ligand>
        <name>[4Fe-4S] cluster</name>
        <dbReference type="ChEBI" id="CHEBI:49883"/>
        <label>1</label>
    </ligand>
</feature>
<dbReference type="InterPro" id="IPR006463">
    <property type="entry name" value="MiaB_methiolase"/>
</dbReference>
<evidence type="ECO:0000313" key="18">
    <source>
        <dbReference type="Proteomes" id="UP000184233"/>
    </source>
</evidence>
<evidence type="ECO:0000256" key="8">
    <source>
        <dbReference type="ARBA" id="ARBA00023014"/>
    </source>
</evidence>
<gene>
    <name evidence="13" type="primary">miaB</name>
    <name evidence="17" type="ORF">BGO89_03185</name>
</gene>
<dbReference type="Pfam" id="PF04055">
    <property type="entry name" value="Radical_SAM"/>
    <property type="match status" value="1"/>
</dbReference>
<dbReference type="NCBIfam" id="TIGR01574">
    <property type="entry name" value="miaB-methiolase"/>
    <property type="match status" value="1"/>
</dbReference>
<dbReference type="CDD" id="cd01335">
    <property type="entry name" value="Radical_SAM"/>
    <property type="match status" value="1"/>
</dbReference>
<keyword evidence="4 13" id="KW-0808">Transferase</keyword>
<dbReference type="InterPro" id="IPR002792">
    <property type="entry name" value="TRAM_dom"/>
</dbReference>
<dbReference type="InterPro" id="IPR020612">
    <property type="entry name" value="Methylthiotransferase_CS"/>
</dbReference>
<dbReference type="EC" id="2.8.4.3" evidence="9 13"/>
<dbReference type="InterPro" id="IPR023404">
    <property type="entry name" value="rSAM_horseshoe"/>
</dbReference>
<name>A0A1M3L089_9BACT</name>
<comment type="subunit">
    <text evidence="13">Monomer.</text>
</comment>
<dbReference type="NCBIfam" id="TIGR00089">
    <property type="entry name" value="MiaB/RimO family radical SAM methylthiotransferase"/>
    <property type="match status" value="1"/>
</dbReference>
<dbReference type="GO" id="GO:0005829">
    <property type="term" value="C:cytosol"/>
    <property type="evidence" value="ECO:0007669"/>
    <property type="project" value="TreeGrafter"/>
</dbReference>